<keyword evidence="2" id="KW-1185">Reference proteome</keyword>
<evidence type="ECO:0008006" key="3">
    <source>
        <dbReference type="Google" id="ProtNLM"/>
    </source>
</evidence>
<dbReference type="STRING" id="445710.ATSB10_23360"/>
<dbReference type="AlphaFoldDB" id="A0A160N202"/>
<accession>A0A160N202</accession>
<evidence type="ECO:0000313" key="1">
    <source>
        <dbReference type="EMBL" id="AND69790.1"/>
    </source>
</evidence>
<dbReference type="PATRIC" id="fig|445710.3.peg.2330"/>
<organism evidence="1 2">
    <name type="scientific">Dyella thiooxydans</name>
    <dbReference type="NCBI Taxonomy" id="445710"/>
    <lineage>
        <taxon>Bacteria</taxon>
        <taxon>Pseudomonadati</taxon>
        <taxon>Pseudomonadota</taxon>
        <taxon>Gammaproteobacteria</taxon>
        <taxon>Lysobacterales</taxon>
        <taxon>Rhodanobacteraceae</taxon>
        <taxon>Dyella</taxon>
    </lineage>
</organism>
<protein>
    <recommendedName>
        <fullName evidence="3">Nitrogen fixation protein FixH</fullName>
    </recommendedName>
</protein>
<reference evidence="1 2" key="1">
    <citation type="submission" date="2016-02" db="EMBL/GenBank/DDBJ databases">
        <title>Complete genome sequencing and analysis of ATSB10, Dyella thiooxydans isolated from rhizosphere soil of sunflower (Helianthus annuus L.).</title>
        <authorList>
            <person name="Lee Y."/>
            <person name="Hwangbo K."/>
            <person name="Chung H."/>
            <person name="Yoo J."/>
            <person name="Kim K.Y."/>
            <person name="Sa T.M."/>
            <person name="Um Y."/>
            <person name="Madhaiyan M."/>
        </authorList>
    </citation>
    <scope>NUCLEOTIDE SEQUENCE [LARGE SCALE GENOMIC DNA]</scope>
    <source>
        <strain evidence="1 2">ATSB10</strain>
    </source>
</reference>
<sequence length="151" mass="16261">MVWMLIGLPLASVAIGFALLFAAVDHAGPTAETPDKVTRLGHLQLTAEEAPQTRGSKPVTELILRHNGGMIEAVPTDARITRGGDLTVVLTAQDASAEVLTLHLKPSELGWRGAGVISDARNWRIEATSDRAPWRLQGQWPAEARFARLAP</sequence>
<name>A0A160N202_9GAMM</name>
<dbReference type="EMBL" id="CP014841">
    <property type="protein sequence ID" value="AND69790.1"/>
    <property type="molecule type" value="Genomic_DNA"/>
</dbReference>
<evidence type="ECO:0000313" key="2">
    <source>
        <dbReference type="Proteomes" id="UP000077255"/>
    </source>
</evidence>
<proteinExistence type="predicted"/>
<dbReference type="KEGG" id="dtx:ATSB10_23360"/>
<gene>
    <name evidence="1" type="ORF">ATSB10_23360</name>
</gene>
<dbReference type="Proteomes" id="UP000077255">
    <property type="component" value="Chromosome"/>
</dbReference>